<keyword evidence="3" id="KW-1185">Reference proteome</keyword>
<dbReference type="RefSeq" id="XP_029230874.1">
    <property type="nucleotide sequence ID" value="XM_029368985.1"/>
</dbReference>
<dbReference type="SUPFAM" id="SSF54928">
    <property type="entry name" value="RNA-binding domain, RBD"/>
    <property type="match status" value="1"/>
</dbReference>
<evidence type="ECO:0000256" key="1">
    <source>
        <dbReference type="SAM" id="MobiDB-lite"/>
    </source>
</evidence>
<feature type="compositionally biased region" description="Polar residues" evidence="1">
    <location>
        <begin position="324"/>
        <end position="334"/>
    </location>
</feature>
<dbReference type="Gene3D" id="3.30.70.330">
    <property type="match status" value="1"/>
</dbReference>
<evidence type="ECO:0000313" key="2">
    <source>
        <dbReference type="EMBL" id="RNF25668.1"/>
    </source>
</evidence>
<dbReference type="InterPro" id="IPR012677">
    <property type="entry name" value="Nucleotide-bd_a/b_plait_sf"/>
</dbReference>
<feature type="region of interest" description="Disordered" evidence="1">
    <location>
        <begin position="369"/>
        <end position="432"/>
    </location>
</feature>
<name>A0A3R7NQW0_9TRYP</name>
<dbReference type="Proteomes" id="UP000284403">
    <property type="component" value="Unassembled WGS sequence"/>
</dbReference>
<protein>
    <recommendedName>
        <fullName evidence="4">RRM domain-containing protein</fullName>
    </recommendedName>
</protein>
<reference evidence="2 3" key="1">
    <citation type="journal article" date="2018" name="BMC Genomics">
        <title>Genomic comparison of Trypanosoma conorhini and Trypanosoma rangeli to Trypanosoma cruzi strains of high and low virulence.</title>
        <authorList>
            <person name="Bradwell K.R."/>
            <person name="Koparde V.N."/>
            <person name="Matveyev A.V."/>
            <person name="Serrano M.G."/>
            <person name="Alves J.M."/>
            <person name="Parikh H."/>
            <person name="Huang B."/>
            <person name="Lee V."/>
            <person name="Espinosa-Alvarez O."/>
            <person name="Ortiz P.A."/>
            <person name="Costa-Martins A.G."/>
            <person name="Teixeira M.M."/>
            <person name="Buck G.A."/>
        </authorList>
    </citation>
    <scope>NUCLEOTIDE SEQUENCE [LARGE SCALE GENOMIC DNA]</scope>
    <source>
        <strain evidence="2 3">025E</strain>
    </source>
</reference>
<dbReference type="InterPro" id="IPR035979">
    <property type="entry name" value="RBD_domain_sf"/>
</dbReference>
<proteinExistence type="predicted"/>
<gene>
    <name evidence="2" type="ORF">Tco025E_02050</name>
</gene>
<sequence length="589" mass="64841">MWPKMRGPRAGHSSSSDGGRRGATYTAAVPSATTVTAASTTLLRARPKGHSEPCSPQLSSNLSLPPTRTIFIKNVPPTVDNSHKLLPFVPNEGLFSLRVKRTGGRDVGFAEYQTLESAQQAMQWFYRLEVTAGIAFNCFPQLLRSWTPIAPRFRYPVPYDEYNCCAADPARSTELLLNSVILMAEWSLSTPTYRPAFDSFVASSQPSSPEHYHDLAQTTMECAPQELFQASRVGFSSFPGHHHADPSADTELPQRAPRPHTAPRGVVFRTSGRGSTAEARGSGGRSETAAGCPLRGWEPAQETASTGCRRRESKTLCPQGQRGTGSSLARNTPFLSPDKVSQRGAWDSTLASAVLDDKDLPSSTLFLRVTGNGQRRRREVSPSSLSPGASFRREGDRIGAATRDSEASPCLQYRNRRKPRSQQGPQLRSLSPEGWSRFHHRHQKCCVRQIPLGGTPLTQQMTVATSLDDAVPPPASDKEDPVCSEFVVDEASISPVLLSPIDNSEGGDTEDAIVETILSCNFFSERFAGVRSYVPYSSRSGFLRFERSGDARRCLVWLRRQPNLAPVLSVQFAREDTRRRRRPHKARAE</sequence>
<feature type="region of interest" description="Disordered" evidence="1">
    <location>
        <begin position="238"/>
        <end position="343"/>
    </location>
</feature>
<evidence type="ECO:0000313" key="3">
    <source>
        <dbReference type="Proteomes" id="UP000284403"/>
    </source>
</evidence>
<dbReference type="GeneID" id="40315661"/>
<organism evidence="2 3">
    <name type="scientific">Trypanosoma conorhini</name>
    <dbReference type="NCBI Taxonomy" id="83891"/>
    <lineage>
        <taxon>Eukaryota</taxon>
        <taxon>Discoba</taxon>
        <taxon>Euglenozoa</taxon>
        <taxon>Kinetoplastea</taxon>
        <taxon>Metakinetoplastina</taxon>
        <taxon>Trypanosomatida</taxon>
        <taxon>Trypanosomatidae</taxon>
        <taxon>Trypanosoma</taxon>
    </lineage>
</organism>
<evidence type="ECO:0008006" key="4">
    <source>
        <dbReference type="Google" id="ProtNLM"/>
    </source>
</evidence>
<feature type="region of interest" description="Disordered" evidence="1">
    <location>
        <begin position="1"/>
        <end position="29"/>
    </location>
</feature>
<dbReference type="AlphaFoldDB" id="A0A3R7NQW0"/>
<dbReference type="OrthoDB" id="266877at2759"/>
<accession>A0A3R7NQW0</accession>
<dbReference type="GO" id="GO:0003676">
    <property type="term" value="F:nucleic acid binding"/>
    <property type="evidence" value="ECO:0007669"/>
    <property type="project" value="InterPro"/>
</dbReference>
<feature type="compositionally biased region" description="Low complexity" evidence="1">
    <location>
        <begin position="10"/>
        <end position="29"/>
    </location>
</feature>
<comment type="caution">
    <text evidence="2">The sequence shown here is derived from an EMBL/GenBank/DDBJ whole genome shotgun (WGS) entry which is preliminary data.</text>
</comment>
<dbReference type="EMBL" id="MKKU01000078">
    <property type="protein sequence ID" value="RNF25668.1"/>
    <property type="molecule type" value="Genomic_DNA"/>
</dbReference>